<dbReference type="RefSeq" id="WP_066241323.1">
    <property type="nucleotide sequence ID" value="NZ_LRFC01000023.1"/>
</dbReference>
<proteinExistence type="predicted"/>
<dbReference type="AlphaFoldDB" id="A0A163R1H1"/>
<gene>
    <name evidence="1" type="ORF">AWM68_06685</name>
</gene>
<name>A0A163R1H1_9BACL</name>
<dbReference type="GO" id="GO:0016301">
    <property type="term" value="F:kinase activity"/>
    <property type="evidence" value="ECO:0007669"/>
    <property type="project" value="UniProtKB-KW"/>
</dbReference>
<dbReference type="SMART" id="SM01298">
    <property type="entry name" value="KapB"/>
    <property type="match status" value="1"/>
</dbReference>
<accession>A0A163R1H1</accession>
<keyword evidence="1" id="KW-0418">Kinase</keyword>
<dbReference type="OrthoDB" id="2407789at2"/>
<dbReference type="Gene3D" id="2.30.30.430">
    <property type="entry name" value="Kinase associated protein B domain"/>
    <property type="match status" value="1"/>
</dbReference>
<dbReference type="InterPro" id="IPR038080">
    <property type="entry name" value="KapB_sf"/>
</dbReference>
<dbReference type="EMBL" id="LRFC01000023">
    <property type="protein sequence ID" value="KZE66056.1"/>
    <property type="molecule type" value="Genomic_DNA"/>
</dbReference>
<evidence type="ECO:0000313" key="2">
    <source>
        <dbReference type="Proteomes" id="UP000076567"/>
    </source>
</evidence>
<keyword evidence="2" id="KW-1185">Reference proteome</keyword>
<keyword evidence="1" id="KW-0808">Transferase</keyword>
<protein>
    <submittedName>
        <fullName evidence="1">Kinase</fullName>
    </submittedName>
</protein>
<dbReference type="SUPFAM" id="SSF141251">
    <property type="entry name" value="Kinase-associated protein B-like"/>
    <property type="match status" value="1"/>
</dbReference>
<dbReference type="InterPro" id="IPR014916">
    <property type="entry name" value="KapB"/>
</dbReference>
<comment type="caution">
    <text evidence="1">The sequence shown here is derived from an EMBL/GenBank/DDBJ whole genome shotgun (WGS) entry which is preliminary data.</text>
</comment>
<evidence type="ECO:0000313" key="1">
    <source>
        <dbReference type="EMBL" id="KZE66056.1"/>
    </source>
</evidence>
<organism evidence="1 2">
    <name type="scientific">Fictibacillus phosphorivorans</name>
    <dbReference type="NCBI Taxonomy" id="1221500"/>
    <lineage>
        <taxon>Bacteria</taxon>
        <taxon>Bacillati</taxon>
        <taxon>Bacillota</taxon>
        <taxon>Bacilli</taxon>
        <taxon>Bacillales</taxon>
        <taxon>Fictibacillaceae</taxon>
        <taxon>Fictibacillus</taxon>
    </lineage>
</organism>
<sequence length="125" mass="14650">MTDTEKLVLASYKTGQYIGKAEDERNQMVLVKVLAVKSHPWQGDLHHPKQADVPFFQERRALSYGEKTWVPAHTVKEYTGDLPPYRDSLRSALMKYIDKLEEDNSEWAKRSLQCLFQLKKDYKMD</sequence>
<reference evidence="2" key="1">
    <citation type="submission" date="2016-01" db="EMBL/GenBank/DDBJ databases">
        <title>Draft genome of Chromobacterium sp. F49.</title>
        <authorList>
            <person name="Hong K.W."/>
        </authorList>
    </citation>
    <scope>NUCLEOTIDE SEQUENCE [LARGE SCALE GENOMIC DNA]</scope>
    <source>
        <strain evidence="2">P7IIIA</strain>
    </source>
</reference>
<dbReference type="Proteomes" id="UP000076567">
    <property type="component" value="Unassembled WGS sequence"/>
</dbReference>
<dbReference type="Pfam" id="PF08810">
    <property type="entry name" value="KapB"/>
    <property type="match status" value="1"/>
</dbReference>